<dbReference type="OrthoDB" id="1304043at2759"/>
<reference evidence="1 2" key="1">
    <citation type="journal article" date="2020" name="Nat. Commun.">
        <title>Genome of Tripterygium wilfordii and identification of cytochrome P450 involved in triptolide biosynthesis.</title>
        <authorList>
            <person name="Tu L."/>
            <person name="Su P."/>
            <person name="Zhang Z."/>
            <person name="Gao L."/>
            <person name="Wang J."/>
            <person name="Hu T."/>
            <person name="Zhou J."/>
            <person name="Zhang Y."/>
            <person name="Zhao Y."/>
            <person name="Liu Y."/>
            <person name="Song Y."/>
            <person name="Tong Y."/>
            <person name="Lu Y."/>
            <person name="Yang J."/>
            <person name="Xu C."/>
            <person name="Jia M."/>
            <person name="Peters R.J."/>
            <person name="Huang L."/>
            <person name="Gao W."/>
        </authorList>
    </citation>
    <scope>NUCLEOTIDE SEQUENCE [LARGE SCALE GENOMIC DNA]</scope>
    <source>
        <strain evidence="2">cv. XIE 37</strain>
        <tissue evidence="1">Leaf</tissue>
    </source>
</reference>
<dbReference type="InParanoid" id="A0A7J7BX94"/>
<dbReference type="Proteomes" id="UP000593562">
    <property type="component" value="Unassembled WGS sequence"/>
</dbReference>
<dbReference type="EMBL" id="JAAARO010000022">
    <property type="protein sequence ID" value="KAF5726448.1"/>
    <property type="molecule type" value="Genomic_DNA"/>
</dbReference>
<gene>
    <name evidence="1" type="ORF">HS088_TW22G00126</name>
</gene>
<accession>A0A7J7BX94</accession>
<proteinExistence type="predicted"/>
<sequence length="134" mass="15204">MGNCFTSNKIQVQEETIDPQVLQGSRSEIKKNVEGENIKKKKMVRFKLQEQGSCVDEGGHGQSKDGAVRIRVLLTKEELKQILNCKQGFKDSSLEQFLNVMKLRKRIGILEARRSDGGFNGNWRPTLESIPEDL</sequence>
<name>A0A7J7BX94_TRIWF</name>
<dbReference type="PANTHER" id="PTHR35704:SF1">
    <property type="entry name" value="OS02G0254600 PROTEIN"/>
    <property type="match status" value="1"/>
</dbReference>
<keyword evidence="2" id="KW-1185">Reference proteome</keyword>
<protein>
    <submittedName>
        <fullName evidence="1">Uncharacterized protein</fullName>
    </submittedName>
</protein>
<comment type="caution">
    <text evidence="1">The sequence shown here is derived from an EMBL/GenBank/DDBJ whole genome shotgun (WGS) entry which is preliminary data.</text>
</comment>
<organism evidence="1 2">
    <name type="scientific">Tripterygium wilfordii</name>
    <name type="common">Thunder God vine</name>
    <dbReference type="NCBI Taxonomy" id="458696"/>
    <lineage>
        <taxon>Eukaryota</taxon>
        <taxon>Viridiplantae</taxon>
        <taxon>Streptophyta</taxon>
        <taxon>Embryophyta</taxon>
        <taxon>Tracheophyta</taxon>
        <taxon>Spermatophyta</taxon>
        <taxon>Magnoliopsida</taxon>
        <taxon>eudicotyledons</taxon>
        <taxon>Gunneridae</taxon>
        <taxon>Pentapetalae</taxon>
        <taxon>rosids</taxon>
        <taxon>fabids</taxon>
        <taxon>Celastrales</taxon>
        <taxon>Celastraceae</taxon>
        <taxon>Tripterygium</taxon>
    </lineage>
</organism>
<evidence type="ECO:0000313" key="1">
    <source>
        <dbReference type="EMBL" id="KAF5726448.1"/>
    </source>
</evidence>
<dbReference type="AlphaFoldDB" id="A0A7J7BX94"/>
<dbReference type="PANTHER" id="PTHR35704">
    <property type="entry name" value="OS02G0254600 PROTEIN"/>
    <property type="match status" value="1"/>
</dbReference>
<evidence type="ECO:0000313" key="2">
    <source>
        <dbReference type="Proteomes" id="UP000593562"/>
    </source>
</evidence>